<dbReference type="InterPro" id="IPR039420">
    <property type="entry name" value="WalR-like"/>
</dbReference>
<dbReference type="EMBL" id="MPOJ01000005">
    <property type="protein sequence ID" value="OOH74290.1"/>
    <property type="molecule type" value="Genomic_DNA"/>
</dbReference>
<dbReference type="InterPro" id="IPR016032">
    <property type="entry name" value="Sig_transdc_resp-reg_C-effctor"/>
</dbReference>
<dbReference type="GO" id="GO:0032993">
    <property type="term" value="C:protein-DNA complex"/>
    <property type="evidence" value="ECO:0007669"/>
    <property type="project" value="TreeGrafter"/>
</dbReference>
<protein>
    <recommendedName>
        <fullName evidence="12">DNA-binding response regulator</fullName>
    </recommendedName>
</protein>
<keyword evidence="3" id="KW-0805">Transcription regulation</keyword>
<dbReference type="SMART" id="SM00862">
    <property type="entry name" value="Trans_reg_C"/>
    <property type="match status" value="1"/>
</dbReference>
<feature type="domain" description="OmpR/PhoB-type" evidence="9">
    <location>
        <begin position="141"/>
        <end position="240"/>
    </location>
</feature>
<evidence type="ECO:0000256" key="6">
    <source>
        <dbReference type="PROSITE-ProRule" id="PRU00169"/>
    </source>
</evidence>
<comment type="caution">
    <text evidence="10">The sequence shown here is derived from an EMBL/GenBank/DDBJ whole genome shotgun (WGS) entry which is preliminary data.</text>
</comment>
<dbReference type="GO" id="GO:0005829">
    <property type="term" value="C:cytosol"/>
    <property type="evidence" value="ECO:0007669"/>
    <property type="project" value="TreeGrafter"/>
</dbReference>
<dbReference type="InterPro" id="IPR001789">
    <property type="entry name" value="Sig_transdc_resp-reg_receiver"/>
</dbReference>
<dbReference type="GO" id="GO:0000156">
    <property type="term" value="F:phosphorelay response regulator activity"/>
    <property type="evidence" value="ECO:0007669"/>
    <property type="project" value="TreeGrafter"/>
</dbReference>
<gene>
    <name evidence="10" type="ORF">BOX24_02280</name>
</gene>
<keyword evidence="1 6" id="KW-0597">Phosphoprotein</keyword>
<evidence type="ECO:0000256" key="2">
    <source>
        <dbReference type="ARBA" id="ARBA00023012"/>
    </source>
</evidence>
<evidence type="ECO:0000256" key="1">
    <source>
        <dbReference type="ARBA" id="ARBA00022553"/>
    </source>
</evidence>
<evidence type="ECO:0000313" key="10">
    <source>
        <dbReference type="EMBL" id="OOH74290.1"/>
    </source>
</evidence>
<dbReference type="GO" id="GO:0006355">
    <property type="term" value="P:regulation of DNA-templated transcription"/>
    <property type="evidence" value="ECO:0007669"/>
    <property type="project" value="InterPro"/>
</dbReference>
<sequence>MTPAVSGQTLILILDRDPKRVNVLRHLLERERYQVVTAGDASEGLWSYRKIVLTDRPILAVVDMTLPSGAGMDVLRVIRSSPRGQEIPILAIGDPENSEIKIRTLTEGAADDFLEKPFNPREFLVRIGVLLRRYYQEEFRGLRFVFGPLTFDSDRMELRLEGKEIFLTPIEYRIVHYLILHQGFLVRKEDLSAALWSPDTMTEEDNLKVHICSIRKKLEDPARAPRFIETVRGFGYRFRKHWQEEPPLEKDSS</sequence>
<dbReference type="PROSITE" id="PS51755">
    <property type="entry name" value="OMPR_PHOB"/>
    <property type="match status" value="1"/>
</dbReference>
<dbReference type="Proteomes" id="UP000188586">
    <property type="component" value="Unassembled WGS sequence"/>
</dbReference>
<evidence type="ECO:0000256" key="5">
    <source>
        <dbReference type="ARBA" id="ARBA00023163"/>
    </source>
</evidence>
<name>A0A1V3SY99_9BACT</name>
<evidence type="ECO:0000259" key="8">
    <source>
        <dbReference type="PROSITE" id="PS50110"/>
    </source>
</evidence>
<dbReference type="PROSITE" id="PS50110">
    <property type="entry name" value="RESPONSE_REGULATORY"/>
    <property type="match status" value="1"/>
</dbReference>
<evidence type="ECO:0000256" key="7">
    <source>
        <dbReference type="PROSITE-ProRule" id="PRU01091"/>
    </source>
</evidence>
<dbReference type="Gene3D" id="3.40.50.2300">
    <property type="match status" value="1"/>
</dbReference>
<dbReference type="CDD" id="cd00383">
    <property type="entry name" value="trans_reg_C"/>
    <property type="match status" value="1"/>
</dbReference>
<dbReference type="SMART" id="SM00448">
    <property type="entry name" value="REC"/>
    <property type="match status" value="1"/>
</dbReference>
<dbReference type="InterPro" id="IPR001867">
    <property type="entry name" value="OmpR/PhoB-type_DNA-bd"/>
</dbReference>
<dbReference type="PANTHER" id="PTHR48111">
    <property type="entry name" value="REGULATOR OF RPOS"/>
    <property type="match status" value="1"/>
</dbReference>
<dbReference type="GO" id="GO:0000976">
    <property type="term" value="F:transcription cis-regulatory region binding"/>
    <property type="evidence" value="ECO:0007669"/>
    <property type="project" value="TreeGrafter"/>
</dbReference>
<dbReference type="SUPFAM" id="SSF52172">
    <property type="entry name" value="CheY-like"/>
    <property type="match status" value="1"/>
</dbReference>
<dbReference type="PANTHER" id="PTHR48111:SF1">
    <property type="entry name" value="TWO-COMPONENT RESPONSE REGULATOR ORR33"/>
    <property type="match status" value="1"/>
</dbReference>
<dbReference type="Gene3D" id="1.10.10.10">
    <property type="entry name" value="Winged helix-like DNA-binding domain superfamily/Winged helix DNA-binding domain"/>
    <property type="match status" value="1"/>
</dbReference>
<dbReference type="InterPro" id="IPR011006">
    <property type="entry name" value="CheY-like_superfamily"/>
</dbReference>
<dbReference type="InterPro" id="IPR036388">
    <property type="entry name" value="WH-like_DNA-bd_sf"/>
</dbReference>
<keyword evidence="4 7" id="KW-0238">DNA-binding</keyword>
<keyword evidence="5" id="KW-0804">Transcription</keyword>
<reference evidence="10 11" key="1">
    <citation type="submission" date="2016-11" db="EMBL/GenBank/DDBJ databases">
        <title>Comparative genomics of co-occurring bacteria in distinct bioleaching systems unravels niche-specific adaptation.</title>
        <authorList>
            <person name="Zhang X."/>
            <person name="Liu X."/>
            <person name="Yin H."/>
        </authorList>
    </citation>
    <scope>NUCLEOTIDE SEQUENCE [LARGE SCALE GENOMIC DNA]</scope>
    <source>
        <strain evidence="10 11">DX</strain>
    </source>
</reference>
<evidence type="ECO:0008006" key="12">
    <source>
        <dbReference type="Google" id="ProtNLM"/>
    </source>
</evidence>
<feature type="domain" description="Response regulatory" evidence="8">
    <location>
        <begin position="10"/>
        <end position="131"/>
    </location>
</feature>
<keyword evidence="2" id="KW-0902">Two-component regulatory system</keyword>
<proteinExistence type="predicted"/>
<feature type="DNA-binding region" description="OmpR/PhoB-type" evidence="7">
    <location>
        <begin position="141"/>
        <end position="240"/>
    </location>
</feature>
<organism evidence="10 11">
    <name type="scientific">Leptospirillum ferriphilum</name>
    <dbReference type="NCBI Taxonomy" id="178606"/>
    <lineage>
        <taxon>Bacteria</taxon>
        <taxon>Pseudomonadati</taxon>
        <taxon>Nitrospirota</taxon>
        <taxon>Nitrospiria</taxon>
        <taxon>Nitrospirales</taxon>
        <taxon>Nitrospiraceae</taxon>
        <taxon>Leptospirillum</taxon>
    </lineage>
</organism>
<evidence type="ECO:0000256" key="3">
    <source>
        <dbReference type="ARBA" id="ARBA00023015"/>
    </source>
</evidence>
<evidence type="ECO:0000313" key="11">
    <source>
        <dbReference type="Proteomes" id="UP000188586"/>
    </source>
</evidence>
<dbReference type="Pfam" id="PF00486">
    <property type="entry name" value="Trans_reg_C"/>
    <property type="match status" value="1"/>
</dbReference>
<feature type="modified residue" description="4-aspartylphosphate" evidence="6">
    <location>
        <position position="63"/>
    </location>
</feature>
<dbReference type="RefSeq" id="WP_053765309.1">
    <property type="nucleotide sequence ID" value="NZ_LGSH01000056.1"/>
</dbReference>
<dbReference type="AlphaFoldDB" id="A0A1V3SY99"/>
<evidence type="ECO:0000259" key="9">
    <source>
        <dbReference type="PROSITE" id="PS51755"/>
    </source>
</evidence>
<dbReference type="SUPFAM" id="SSF46894">
    <property type="entry name" value="C-terminal effector domain of the bipartite response regulators"/>
    <property type="match status" value="1"/>
</dbReference>
<evidence type="ECO:0000256" key="4">
    <source>
        <dbReference type="ARBA" id="ARBA00023125"/>
    </source>
</evidence>
<accession>A0A1V3SY99</accession>
<dbReference type="Pfam" id="PF00072">
    <property type="entry name" value="Response_reg"/>
    <property type="match status" value="1"/>
</dbReference>